<dbReference type="Gene3D" id="3.40.640.10">
    <property type="entry name" value="Type I PLP-dependent aspartate aminotransferase-like (Major domain)"/>
    <property type="match status" value="1"/>
</dbReference>
<dbReference type="CDD" id="cd00614">
    <property type="entry name" value="CGS_like"/>
    <property type="match status" value="1"/>
</dbReference>
<dbReference type="EC" id="4.4.1.11" evidence="5"/>
<dbReference type="PIRSF" id="PIRSF001434">
    <property type="entry name" value="CGS"/>
    <property type="match status" value="1"/>
</dbReference>
<sequence>MTHAIDPEDVPSQADRDFSTRAIHAAYAALANQGALNPPVFWSSTFAFESAAQGAARFAGTEPGMIYTRVTNPTVQTLEERLAELEGAEAGLAFGSGMGAITSLIWTLLRPGDELLVDLTLYGCTHSLVNHLLPQFGILTRSADFTRPDALSEHLSERTRLVLFETPANPNMRLVDIAAVSDIVHAHCPALVAVDSTYCSPYLQQPLALGADVVIHSLTKYINGHGDVIAGALLGRAELMQQIRMQGLKELTGACLSPMDAYLVLRGLKTLPLRMDRHCQSAQLIAERLAQHPAVSQVHYPGLESHPQFALAQRQMRLPGGMIAFELVGGVAEGARFMDALQLFTCAVSLGDAESLAQHPASMTHSTYAPEERAKHLITEGLVRLSIGLEDAEDLWRDLDRALAAAIQPPGSGLAYLF</sequence>
<proteinExistence type="inferred from homology"/>
<dbReference type="GO" id="GO:0018826">
    <property type="term" value="F:methionine gamma-lyase activity"/>
    <property type="evidence" value="ECO:0007669"/>
    <property type="project" value="UniProtKB-EC"/>
</dbReference>
<keyword evidence="5" id="KW-0456">Lyase</keyword>
<reference evidence="5 6" key="2">
    <citation type="submission" date="2020-02" db="EMBL/GenBank/DDBJ databases">
        <title>Genome sequences of Thiorhodococcus mannitoliphagus and Thiorhodococcus minor, purple sulfur photosynthetic bacteria in the gammaproteobacterial family, Chromatiaceae.</title>
        <authorList>
            <person name="Aviles F.A."/>
            <person name="Meyer T.E."/>
            <person name="Kyndt J.A."/>
        </authorList>
    </citation>
    <scope>NUCLEOTIDE SEQUENCE [LARGE SCALE GENOMIC DNA]</scope>
    <source>
        <strain evidence="5 6">DSM 18266</strain>
    </source>
</reference>
<accession>A0A6P1E330</accession>
<dbReference type="GO" id="GO:0030170">
    <property type="term" value="F:pyridoxal phosphate binding"/>
    <property type="evidence" value="ECO:0007669"/>
    <property type="project" value="InterPro"/>
</dbReference>
<dbReference type="FunFam" id="3.90.1150.10:FF:000033">
    <property type="entry name" value="Cystathionine gamma-synthase"/>
    <property type="match status" value="1"/>
</dbReference>
<dbReference type="PROSITE" id="PS00868">
    <property type="entry name" value="CYS_MET_METAB_PP"/>
    <property type="match status" value="1"/>
</dbReference>
<dbReference type="Proteomes" id="UP000471640">
    <property type="component" value="Unassembled WGS sequence"/>
</dbReference>
<dbReference type="RefSeq" id="WP_164657163.1">
    <property type="nucleotide sequence ID" value="NZ_JAAIJR010000303.1"/>
</dbReference>
<evidence type="ECO:0000256" key="3">
    <source>
        <dbReference type="PIRSR" id="PIRSR001434-2"/>
    </source>
</evidence>
<name>A0A6P1E330_9GAMM</name>
<evidence type="ECO:0000256" key="4">
    <source>
        <dbReference type="RuleBase" id="RU362118"/>
    </source>
</evidence>
<evidence type="ECO:0000256" key="2">
    <source>
        <dbReference type="ARBA" id="ARBA00022898"/>
    </source>
</evidence>
<dbReference type="GO" id="GO:0009086">
    <property type="term" value="P:methionine biosynthetic process"/>
    <property type="evidence" value="ECO:0007669"/>
    <property type="project" value="UniProtKB-ARBA"/>
</dbReference>
<dbReference type="InterPro" id="IPR015424">
    <property type="entry name" value="PyrdxlP-dep_Trfase"/>
</dbReference>
<dbReference type="GO" id="GO:0005737">
    <property type="term" value="C:cytoplasm"/>
    <property type="evidence" value="ECO:0007669"/>
    <property type="project" value="TreeGrafter"/>
</dbReference>
<dbReference type="InterPro" id="IPR015422">
    <property type="entry name" value="PyrdxlP-dep_Trfase_small"/>
</dbReference>
<gene>
    <name evidence="5" type="ORF">G3480_26390</name>
</gene>
<comment type="cofactor">
    <cofactor evidence="1 4">
        <name>pyridoxal 5'-phosphate</name>
        <dbReference type="ChEBI" id="CHEBI:597326"/>
    </cofactor>
</comment>
<dbReference type="GO" id="GO:0019346">
    <property type="term" value="P:transsulfuration"/>
    <property type="evidence" value="ECO:0007669"/>
    <property type="project" value="InterPro"/>
</dbReference>
<evidence type="ECO:0000313" key="6">
    <source>
        <dbReference type="Proteomes" id="UP000471640"/>
    </source>
</evidence>
<comment type="caution">
    <text evidence="5">The sequence shown here is derived from an EMBL/GenBank/DDBJ whole genome shotgun (WGS) entry which is preliminary data.</text>
</comment>
<dbReference type="Pfam" id="PF01053">
    <property type="entry name" value="Cys_Met_Meta_PP"/>
    <property type="match status" value="1"/>
</dbReference>
<keyword evidence="6" id="KW-1185">Reference proteome</keyword>
<evidence type="ECO:0000256" key="1">
    <source>
        <dbReference type="ARBA" id="ARBA00001933"/>
    </source>
</evidence>
<reference evidence="6" key="1">
    <citation type="journal article" date="2020" name="Microbiol. Resour. Announc.">
        <title>Draft Genome Sequences of Thiorhodococcus mannitoliphagus and Thiorhodococcus minor, Purple Sulfur Photosynthetic Bacteria in the Gammaproteobacterial Family Chromatiaceae.</title>
        <authorList>
            <person name="Aviles F.A."/>
            <person name="Meyer T.E."/>
            <person name="Kyndt J.A."/>
        </authorList>
    </citation>
    <scope>NUCLEOTIDE SEQUENCE [LARGE SCALE GENOMIC DNA]</scope>
    <source>
        <strain evidence="6">DSM 18266</strain>
    </source>
</reference>
<dbReference type="PANTHER" id="PTHR11808">
    <property type="entry name" value="TRANS-SULFURATION ENZYME FAMILY MEMBER"/>
    <property type="match status" value="1"/>
</dbReference>
<organism evidence="5 6">
    <name type="scientific">Thiorhodococcus mannitoliphagus</name>
    <dbReference type="NCBI Taxonomy" id="329406"/>
    <lineage>
        <taxon>Bacteria</taxon>
        <taxon>Pseudomonadati</taxon>
        <taxon>Pseudomonadota</taxon>
        <taxon>Gammaproteobacteria</taxon>
        <taxon>Chromatiales</taxon>
        <taxon>Chromatiaceae</taxon>
        <taxon>Thiorhodococcus</taxon>
    </lineage>
</organism>
<dbReference type="InterPro" id="IPR054542">
    <property type="entry name" value="Cys_met_metab_PP"/>
</dbReference>
<dbReference type="Gene3D" id="3.90.1150.10">
    <property type="entry name" value="Aspartate Aminotransferase, domain 1"/>
    <property type="match status" value="1"/>
</dbReference>
<dbReference type="AlphaFoldDB" id="A0A6P1E330"/>
<dbReference type="InterPro" id="IPR015421">
    <property type="entry name" value="PyrdxlP-dep_Trfase_major"/>
</dbReference>
<dbReference type="SUPFAM" id="SSF53383">
    <property type="entry name" value="PLP-dependent transferases"/>
    <property type="match status" value="1"/>
</dbReference>
<dbReference type="InterPro" id="IPR000277">
    <property type="entry name" value="Cys/Met-Metab_PyrdxlP-dep_enz"/>
</dbReference>
<comment type="similarity">
    <text evidence="4">Belongs to the trans-sulfuration enzymes family.</text>
</comment>
<feature type="modified residue" description="N6-(pyridoxal phosphate)lysine" evidence="3">
    <location>
        <position position="220"/>
    </location>
</feature>
<protein>
    <submittedName>
        <fullName evidence="5">Methionine gamma-lyase</fullName>
        <ecNumber evidence="5">4.4.1.11</ecNumber>
    </submittedName>
</protein>
<evidence type="ECO:0000313" key="5">
    <source>
        <dbReference type="EMBL" id="NEX23751.1"/>
    </source>
</evidence>
<dbReference type="PANTHER" id="PTHR11808:SF80">
    <property type="entry name" value="CYSTATHIONINE GAMMA-LYASE"/>
    <property type="match status" value="1"/>
</dbReference>
<keyword evidence="2 3" id="KW-0663">Pyridoxal phosphate</keyword>
<dbReference type="EMBL" id="JAAIJR010000303">
    <property type="protein sequence ID" value="NEX23751.1"/>
    <property type="molecule type" value="Genomic_DNA"/>
</dbReference>
<dbReference type="FunFam" id="3.40.640.10:FF:000046">
    <property type="entry name" value="Cystathionine gamma-lyase"/>
    <property type="match status" value="1"/>
</dbReference>